<dbReference type="InterPro" id="IPR027417">
    <property type="entry name" value="P-loop_NTPase"/>
</dbReference>
<organism evidence="6">
    <name type="scientific">Christensenella massiliensis</name>
    <dbReference type="NCBI Taxonomy" id="1805714"/>
    <lineage>
        <taxon>Bacteria</taxon>
        <taxon>Bacillati</taxon>
        <taxon>Bacillota</taxon>
        <taxon>Clostridia</taxon>
        <taxon>Christensenellales</taxon>
        <taxon>Christensenellaceae</taxon>
        <taxon>Christensenella</taxon>
    </lineage>
</organism>
<evidence type="ECO:0000256" key="2">
    <source>
        <dbReference type="ARBA" id="ARBA00049360"/>
    </source>
</evidence>
<dbReference type="Gene3D" id="3.40.50.300">
    <property type="entry name" value="P-loop containing nucleotide triphosphate hydrolases"/>
    <property type="match status" value="1"/>
</dbReference>
<dbReference type="PIRSF" id="PIRSF009320">
    <property type="entry name" value="Nuc_binding_HP_1000"/>
    <property type="match status" value="1"/>
</dbReference>
<dbReference type="AlphaFoldDB" id="A0AAU8A5Z7"/>
<proteinExistence type="inferred from homology"/>
<dbReference type="InterPro" id="IPR050678">
    <property type="entry name" value="DNA_Partitioning_ATPase"/>
</dbReference>
<dbReference type="CDD" id="cd02042">
    <property type="entry name" value="ParAB_family"/>
    <property type="match status" value="1"/>
</dbReference>
<protein>
    <recommendedName>
        <fullName evidence="4">Sporulation initiation inhibitor protein Soj</fullName>
    </recommendedName>
</protein>
<comment type="similarity">
    <text evidence="1">Belongs to the ParA family.</text>
</comment>
<sequence>MGKIIAIANQKGGVGKTTTAINLSACIANKGKRVLLIDIDPQGNSTSGLGVERVGLKKSSYNVLVGGVSAVEAIRPTMMQTLDLMPANIDLVGAEVELVSMMARETILRRALEDVAGLYDYIFMDCPPSLGLITLNALTAADKVLVPIQCEYYALEGLTQLMSTIRLVRQSLNPSLEVEGVVLTMFDGRTNLSLQVVEEVRKFFKNKVYETVIPRNVRLGEAPSYGLPIILYDNKCLGTEAYNELAVEFLTNDMK</sequence>
<feature type="domain" description="AAA" evidence="5">
    <location>
        <begin position="3"/>
        <end position="178"/>
    </location>
</feature>
<evidence type="ECO:0000256" key="1">
    <source>
        <dbReference type="ARBA" id="ARBA00006976"/>
    </source>
</evidence>
<dbReference type="PANTHER" id="PTHR13696">
    <property type="entry name" value="P-LOOP CONTAINING NUCLEOSIDE TRIPHOSPHATE HYDROLASE"/>
    <property type="match status" value="1"/>
</dbReference>
<evidence type="ECO:0000256" key="3">
    <source>
        <dbReference type="ARBA" id="ARBA00062323"/>
    </source>
</evidence>
<comment type="catalytic activity">
    <reaction evidence="2">
        <text>ATP + H2O = ADP + phosphate + H(+)</text>
        <dbReference type="Rhea" id="RHEA:13065"/>
        <dbReference type="ChEBI" id="CHEBI:15377"/>
        <dbReference type="ChEBI" id="CHEBI:15378"/>
        <dbReference type="ChEBI" id="CHEBI:30616"/>
        <dbReference type="ChEBI" id="CHEBI:43474"/>
        <dbReference type="ChEBI" id="CHEBI:456216"/>
    </reaction>
</comment>
<accession>A0AAU8A5Z7</accession>
<dbReference type="Pfam" id="PF13614">
    <property type="entry name" value="AAA_31"/>
    <property type="match status" value="1"/>
</dbReference>
<dbReference type="EMBL" id="CP117826">
    <property type="protein sequence ID" value="XCC61496.1"/>
    <property type="molecule type" value="Genomic_DNA"/>
</dbReference>
<reference evidence="6" key="1">
    <citation type="submission" date="2023-02" db="EMBL/GenBank/DDBJ databases">
        <title>Gut commensal Christensenella minuta modulates host metabolism via a new class of secondary bile acids.</title>
        <authorList>
            <person name="Liu C."/>
        </authorList>
    </citation>
    <scope>NUCLEOTIDE SEQUENCE</scope>
    <source>
        <strain evidence="6">CA70</strain>
    </source>
</reference>
<dbReference type="InterPro" id="IPR025669">
    <property type="entry name" value="AAA_dom"/>
</dbReference>
<dbReference type="PANTHER" id="PTHR13696:SF52">
    <property type="entry name" value="PARA FAMILY PROTEIN CT_582"/>
    <property type="match status" value="1"/>
</dbReference>
<comment type="subunit">
    <text evidence="3">Dimerizes in the presence of ATP but not ADP; ATP-binding is required for double-stranded (ds)DNA-binding. Interacts with DnaA.</text>
</comment>
<dbReference type="FunFam" id="3.40.50.300:FF:000285">
    <property type="entry name" value="Sporulation initiation inhibitor Soj"/>
    <property type="match status" value="1"/>
</dbReference>
<evidence type="ECO:0000256" key="4">
    <source>
        <dbReference type="ARBA" id="ARBA00071824"/>
    </source>
</evidence>
<gene>
    <name evidence="6" type="ORF">PUP29_08125</name>
</gene>
<dbReference type="SUPFAM" id="SSF52540">
    <property type="entry name" value="P-loop containing nucleoside triphosphate hydrolases"/>
    <property type="match status" value="1"/>
</dbReference>
<dbReference type="RefSeq" id="WP_079546340.1">
    <property type="nucleotide sequence ID" value="NZ_CP117826.1"/>
</dbReference>
<evidence type="ECO:0000313" key="6">
    <source>
        <dbReference type="EMBL" id="XCC61496.1"/>
    </source>
</evidence>
<evidence type="ECO:0000259" key="5">
    <source>
        <dbReference type="Pfam" id="PF13614"/>
    </source>
</evidence>
<name>A0AAU8A5Z7_9FIRM</name>